<keyword evidence="4" id="KW-1185">Reference proteome</keyword>
<dbReference type="InterPro" id="IPR045055">
    <property type="entry name" value="DNA2/NAM7-like"/>
</dbReference>
<reference evidence="4" key="1">
    <citation type="submission" date="2016-05" db="EMBL/GenBank/DDBJ databases">
        <title>Comparative genomics of biotechnologically important yeasts.</title>
        <authorList>
            <consortium name="DOE Joint Genome Institute"/>
            <person name="Riley R."/>
            <person name="Haridas S."/>
            <person name="Wolfe K.H."/>
            <person name="Lopes M.R."/>
            <person name="Hittinger C.T."/>
            <person name="Goker M."/>
            <person name="Salamov A."/>
            <person name="Wisecaver J."/>
            <person name="Long T.M."/>
            <person name="Aerts A.L."/>
            <person name="Barry K."/>
            <person name="Choi C."/>
            <person name="Clum A."/>
            <person name="Coughlan A.Y."/>
            <person name="Deshpande S."/>
            <person name="Douglass A.P."/>
            <person name="Hanson S.J."/>
            <person name="Klenk H.-P."/>
            <person name="Labutti K."/>
            <person name="Lapidus A."/>
            <person name="Lindquist E."/>
            <person name="Lipzen A."/>
            <person name="Meier-Kolthoff J.P."/>
            <person name="Ohm R.A."/>
            <person name="Otillar R.P."/>
            <person name="Pangilinan J."/>
            <person name="Peng Y."/>
            <person name="Rokas A."/>
            <person name="Rosa C.A."/>
            <person name="Scheuner C."/>
            <person name="Sibirny A.A."/>
            <person name="Slot J.C."/>
            <person name="Stielow J.B."/>
            <person name="Sun H."/>
            <person name="Kurtzman C.P."/>
            <person name="Blackwell M."/>
            <person name="Grigoriev I.V."/>
            <person name="Jeffries T.W."/>
        </authorList>
    </citation>
    <scope>NUCLEOTIDE SEQUENCE [LARGE SCALE GENOMIC DNA]</scope>
    <source>
        <strain evidence="4">NRRL Y-12698</strain>
    </source>
</reference>
<dbReference type="PANTHER" id="PTHR10887:SF5">
    <property type="entry name" value="RNA HELICASE AQUARIUS"/>
    <property type="match status" value="1"/>
</dbReference>
<dbReference type="Pfam" id="PF16399">
    <property type="entry name" value="Aquarius_N_1st"/>
    <property type="match status" value="1"/>
</dbReference>
<feature type="domain" description="DNA2/NAM7 helicase-like C-terminal" evidence="1">
    <location>
        <begin position="988"/>
        <end position="1183"/>
    </location>
</feature>
<dbReference type="GO" id="GO:0071013">
    <property type="term" value="C:catalytic step 2 spliceosome"/>
    <property type="evidence" value="ECO:0007669"/>
    <property type="project" value="TreeGrafter"/>
</dbReference>
<dbReference type="InterPro" id="IPR032174">
    <property type="entry name" value="Aquarius_N"/>
</dbReference>
<evidence type="ECO:0000313" key="3">
    <source>
        <dbReference type="EMBL" id="ODQ81083.1"/>
    </source>
</evidence>
<evidence type="ECO:0008006" key="5">
    <source>
        <dbReference type="Google" id="ProtNLM"/>
    </source>
</evidence>
<dbReference type="Pfam" id="PF13087">
    <property type="entry name" value="AAA_12"/>
    <property type="match status" value="1"/>
</dbReference>
<gene>
    <name evidence="3" type="ORF">BABINDRAFT_160494</name>
</gene>
<evidence type="ECO:0000259" key="1">
    <source>
        <dbReference type="Pfam" id="PF13087"/>
    </source>
</evidence>
<dbReference type="InterPro" id="IPR047187">
    <property type="entry name" value="SF1_C_Upf1"/>
</dbReference>
<name>A0A1E3QTS2_9ASCO</name>
<dbReference type="GeneID" id="30146117"/>
<organism evidence="3 4">
    <name type="scientific">Babjeviella inositovora NRRL Y-12698</name>
    <dbReference type="NCBI Taxonomy" id="984486"/>
    <lineage>
        <taxon>Eukaryota</taxon>
        <taxon>Fungi</taxon>
        <taxon>Dikarya</taxon>
        <taxon>Ascomycota</taxon>
        <taxon>Saccharomycotina</taxon>
        <taxon>Pichiomycetes</taxon>
        <taxon>Serinales incertae sedis</taxon>
        <taxon>Babjeviella</taxon>
    </lineage>
</organism>
<protein>
    <recommendedName>
        <fullName evidence="5">Pre-mRNA-splicing factor</fullName>
    </recommendedName>
</protein>
<evidence type="ECO:0000313" key="4">
    <source>
        <dbReference type="Proteomes" id="UP000094336"/>
    </source>
</evidence>
<accession>A0A1E3QTS2</accession>
<dbReference type="GO" id="GO:0003729">
    <property type="term" value="F:mRNA binding"/>
    <property type="evidence" value="ECO:0007669"/>
    <property type="project" value="TreeGrafter"/>
</dbReference>
<dbReference type="RefSeq" id="XP_018986411.1">
    <property type="nucleotide sequence ID" value="XM_019128264.1"/>
</dbReference>
<dbReference type="SUPFAM" id="SSF52540">
    <property type="entry name" value="P-loop containing nucleoside triphosphate hydrolases"/>
    <property type="match status" value="1"/>
</dbReference>
<dbReference type="InterPro" id="IPR027417">
    <property type="entry name" value="P-loop_NTPase"/>
</dbReference>
<dbReference type="Pfam" id="PF13245">
    <property type="entry name" value="AAA_19"/>
    <property type="match status" value="1"/>
</dbReference>
<dbReference type="CDD" id="cd18808">
    <property type="entry name" value="SF1_C_Upf1"/>
    <property type="match status" value="1"/>
</dbReference>
<evidence type="ECO:0000259" key="2">
    <source>
        <dbReference type="Pfam" id="PF16399"/>
    </source>
</evidence>
<dbReference type="EMBL" id="KV454428">
    <property type="protein sequence ID" value="ODQ81083.1"/>
    <property type="molecule type" value="Genomic_DNA"/>
</dbReference>
<feature type="domain" description="RNA helicase aquarius N-terminal" evidence="2">
    <location>
        <begin position="9"/>
        <end position="334"/>
    </location>
</feature>
<dbReference type="Proteomes" id="UP000094336">
    <property type="component" value="Unassembled WGS sequence"/>
</dbReference>
<proteinExistence type="predicted"/>
<dbReference type="AlphaFoldDB" id="A0A1E3QTS2"/>
<dbReference type="OrthoDB" id="1879at2759"/>
<dbReference type="Gene3D" id="3.40.50.300">
    <property type="entry name" value="P-loop containing nucleotide triphosphate hydrolases"/>
    <property type="match status" value="2"/>
</dbReference>
<dbReference type="STRING" id="984486.A0A1E3QTS2"/>
<dbReference type="InterPro" id="IPR041679">
    <property type="entry name" value="DNA2/NAM7-like_C"/>
</dbReference>
<sequence length="1255" mass="141727">MIDISSKAKLWNQSSKATAVDSKLVSDIYERITAPDPDAIQLLSSARYLDNYLWRFFHRDATNTHIQSISALIAILGRLPSRLVAEPDKLQEFVLRLLILFNQQLSVLQKTHLITTMHTLLNNIDSMLIRRQIAPLFSISIWGNLPHAPSLVARYGLEEQYEGLLAQLNQADPEKKSEMMIKHSWLYNVLSESMVESEPYSSHLLMFLTAVLSQLPTRQFTNTLVKEMNYLALLKASDQTDSVFIQLLADLEHTMYFPVDDFSGESRNTDALKEEYTQKLHAFQKMVYEHFPELQTLVLCQPSDLTPLYLKENLGAVSLVDLKKICALSEIIIHERFTENKGVILESIAQHYSLVVDVASELQAYPIYPSETSVFELYSTSELAKGVTPVPLLATQYLSTSDFLYRNMRLLSIESRYRMSETLSKTLSRLQLKTMDALGNFKGQSKRIARVTNLTLKNETLPKLLGKSPTVPENIFAELTVDFTKTKSRWEMKTGEMIYLLALDRPIESQYAERNLRLGLKTFRAATIKSVAHQKQQNVKVLNIDIDPVQFSADRGAYKDINYVFRSDSEEDSKIIAELMAIQTGEDTSGLCDWFSSLFLGFSNRMPSPGAARWVKYHSTFASMKDVEESFQDYALVLDSELPSKRQKTGSMPRDIISPPYVLKVSHEEKTVGVQSYVESVLEKKPPTVMRYNAQRKAIVAGSTKGLTLIEGGPGTGKTSTVAPIVYTSFLNNQNHATLIVTKSQRTLNRIFFDLEALGMDGRFVLKIDDGLSAAGKFGSVEYVANSVHRLLAEVQRLAESLQVDGAHGNSCESAGYFYDTHVKPAWQRFLAQLKEREKSPSVVFEEFPFKSFFPEYLATKKGYALSLRIVVECYRKLNDLFDSVANGGVFQTLTSREGRVEYMTNQARVVGVSMDMFLQNQGLLRGSTSNFNSIIIDESTQMSELEHYFVLSLNKNPDALQSIVLLGDTVSQRPSFYSSVVKTTGHLDQSLMSRFIRNGVVSLKFTHQLRARSQISDSYAEVYGGFQARKEVSATNPGFASVSQFIDVGEFNGQGESEPQPEFYQNIGEAEYAVAMYQYMRLIGYPAEKITILTPYVGQVLIIEEILARRCGKRVIQTEATSDFEFDWPTVKTVKGYQDLDNDFVILSLVRTKAMVNEEEYFRSVLTGIGRARTGLYVLGSTQLRSALNQELNLMSIFKSFGPKHRLGLVLGETCNSRKKRGKSCKVTTMDGLEEFGQIVYQMTRERVTEEKDV</sequence>
<dbReference type="PANTHER" id="PTHR10887">
    <property type="entry name" value="DNA2/NAM7 HELICASE FAMILY"/>
    <property type="match status" value="1"/>
</dbReference>